<gene>
    <name evidence="5" type="ORF">CBP51_01275</name>
</gene>
<keyword evidence="3" id="KW-0804">Transcription</keyword>
<sequence length="183" mass="20292">MKPTTNPPDADTASLVPEPSIASLLSEQESLAFLLADSLRLTRRIAAPYFEQHQLTLAQVRALLGVYRWQGIRQVDLADFMEIQPISLARLLDQLAASGLIERRPDPKDRRAFQLYLTPAAAPVIRLINTATREFQQRALAGFSPAQVEALFVGMNQLRDNLTALNRAASKTSVDSNEVSNHE</sequence>
<accession>A0A266Q756</accession>
<protein>
    <recommendedName>
        <fullName evidence="4">HTH marR-type domain-containing protein</fullName>
    </recommendedName>
</protein>
<proteinExistence type="predicted"/>
<dbReference type="PANTHER" id="PTHR33164:SF64">
    <property type="entry name" value="TRANSCRIPTIONAL REGULATOR SLYA"/>
    <property type="match status" value="1"/>
</dbReference>
<evidence type="ECO:0000259" key="4">
    <source>
        <dbReference type="PROSITE" id="PS50995"/>
    </source>
</evidence>
<dbReference type="GO" id="GO:0003677">
    <property type="term" value="F:DNA binding"/>
    <property type="evidence" value="ECO:0007669"/>
    <property type="project" value="UniProtKB-KW"/>
</dbReference>
<dbReference type="PANTHER" id="PTHR33164">
    <property type="entry name" value="TRANSCRIPTIONAL REGULATOR, MARR FAMILY"/>
    <property type="match status" value="1"/>
</dbReference>
<dbReference type="InterPro" id="IPR039422">
    <property type="entry name" value="MarR/SlyA-like"/>
</dbReference>
<keyword evidence="6" id="KW-1185">Reference proteome</keyword>
<keyword evidence="1" id="KW-0805">Transcription regulation</keyword>
<dbReference type="InterPro" id="IPR023187">
    <property type="entry name" value="Tscrpt_reg_MarR-type_CS"/>
</dbReference>
<dbReference type="PROSITE" id="PS50995">
    <property type="entry name" value="HTH_MARR_2"/>
    <property type="match status" value="1"/>
</dbReference>
<dbReference type="GO" id="GO:0006950">
    <property type="term" value="P:response to stress"/>
    <property type="evidence" value="ECO:0007669"/>
    <property type="project" value="TreeGrafter"/>
</dbReference>
<dbReference type="AlphaFoldDB" id="A0A266Q756"/>
<feature type="domain" description="HTH marR-type" evidence="4">
    <location>
        <begin position="28"/>
        <end position="160"/>
    </location>
</feature>
<evidence type="ECO:0000313" key="5">
    <source>
        <dbReference type="EMBL" id="OZY85714.1"/>
    </source>
</evidence>
<dbReference type="Pfam" id="PF01047">
    <property type="entry name" value="MarR"/>
    <property type="match status" value="1"/>
</dbReference>
<evidence type="ECO:0000313" key="6">
    <source>
        <dbReference type="Proteomes" id="UP000216101"/>
    </source>
</evidence>
<dbReference type="EMBL" id="NHNI01000001">
    <property type="protein sequence ID" value="OZY85714.1"/>
    <property type="molecule type" value="Genomic_DNA"/>
</dbReference>
<dbReference type="Gene3D" id="1.10.10.10">
    <property type="entry name" value="Winged helix-like DNA-binding domain superfamily/Winged helix DNA-binding domain"/>
    <property type="match status" value="1"/>
</dbReference>
<name>A0A266Q756_9GAMM</name>
<dbReference type="SMART" id="SM00347">
    <property type="entry name" value="HTH_MARR"/>
    <property type="match status" value="1"/>
</dbReference>
<dbReference type="InterPro" id="IPR000835">
    <property type="entry name" value="HTH_MarR-typ"/>
</dbReference>
<dbReference type="RefSeq" id="WP_094983566.1">
    <property type="nucleotide sequence ID" value="NZ_NHNI01000001.1"/>
</dbReference>
<dbReference type="SUPFAM" id="SSF46785">
    <property type="entry name" value="Winged helix' DNA-binding domain"/>
    <property type="match status" value="1"/>
</dbReference>
<organism evidence="5 6">
    <name type="scientific">Cellvibrio mixtus</name>
    <dbReference type="NCBI Taxonomy" id="39650"/>
    <lineage>
        <taxon>Bacteria</taxon>
        <taxon>Pseudomonadati</taxon>
        <taxon>Pseudomonadota</taxon>
        <taxon>Gammaproteobacteria</taxon>
        <taxon>Cellvibrionales</taxon>
        <taxon>Cellvibrionaceae</taxon>
        <taxon>Cellvibrio</taxon>
    </lineage>
</organism>
<evidence type="ECO:0000256" key="3">
    <source>
        <dbReference type="ARBA" id="ARBA00023163"/>
    </source>
</evidence>
<dbReference type="InterPro" id="IPR036388">
    <property type="entry name" value="WH-like_DNA-bd_sf"/>
</dbReference>
<dbReference type="InterPro" id="IPR036390">
    <property type="entry name" value="WH_DNA-bd_sf"/>
</dbReference>
<comment type="caution">
    <text evidence="5">The sequence shown here is derived from an EMBL/GenBank/DDBJ whole genome shotgun (WGS) entry which is preliminary data.</text>
</comment>
<dbReference type="Proteomes" id="UP000216101">
    <property type="component" value="Unassembled WGS sequence"/>
</dbReference>
<evidence type="ECO:0000256" key="2">
    <source>
        <dbReference type="ARBA" id="ARBA00023125"/>
    </source>
</evidence>
<dbReference type="PROSITE" id="PS01117">
    <property type="entry name" value="HTH_MARR_1"/>
    <property type="match status" value="1"/>
</dbReference>
<reference evidence="6" key="1">
    <citation type="submission" date="2017-05" db="EMBL/GenBank/DDBJ databases">
        <authorList>
            <person name="Barney B.M."/>
        </authorList>
    </citation>
    <scope>NUCLEOTIDE SEQUENCE [LARGE SCALE GENOMIC DNA]</scope>
    <source>
        <strain evidence="6">PSBB022</strain>
    </source>
</reference>
<dbReference type="PRINTS" id="PR00598">
    <property type="entry name" value="HTHMARR"/>
</dbReference>
<keyword evidence="2" id="KW-0238">DNA-binding</keyword>
<dbReference type="GO" id="GO:0003700">
    <property type="term" value="F:DNA-binding transcription factor activity"/>
    <property type="evidence" value="ECO:0007669"/>
    <property type="project" value="InterPro"/>
</dbReference>
<evidence type="ECO:0000256" key="1">
    <source>
        <dbReference type="ARBA" id="ARBA00023015"/>
    </source>
</evidence>